<keyword evidence="4" id="KW-1185">Reference proteome</keyword>
<dbReference type="SUPFAM" id="SSF53213">
    <property type="entry name" value="LigB-like"/>
    <property type="match status" value="1"/>
</dbReference>
<evidence type="ECO:0000313" key="3">
    <source>
        <dbReference type="EMBL" id="APG26755.1"/>
    </source>
</evidence>
<dbReference type="AlphaFoldDB" id="A0A1L3GLH4"/>
<dbReference type="KEGG" id="pef:A7E78_02100"/>
<dbReference type="Pfam" id="PF01875">
    <property type="entry name" value="Memo"/>
    <property type="match status" value="1"/>
</dbReference>
<evidence type="ECO:0000313" key="4">
    <source>
        <dbReference type="Proteomes" id="UP000182517"/>
    </source>
</evidence>
<dbReference type="PANTHER" id="PTHR11060">
    <property type="entry name" value="PROTEIN MEMO1"/>
    <property type="match status" value="1"/>
</dbReference>
<dbReference type="InterPro" id="IPR002737">
    <property type="entry name" value="MEMO1_fam"/>
</dbReference>
<gene>
    <name evidence="3" type="ORF">A7E78_02100</name>
</gene>
<dbReference type="HAMAP" id="MF_00055">
    <property type="entry name" value="MEMO1"/>
    <property type="match status" value="1"/>
</dbReference>
<comment type="similarity">
    <text evidence="1 2">Belongs to the MEMO1 family.</text>
</comment>
<dbReference type="OrthoDB" id="9785549at2"/>
<dbReference type="EMBL" id="CP015519">
    <property type="protein sequence ID" value="APG26755.1"/>
    <property type="molecule type" value="Genomic_DNA"/>
</dbReference>
<organism evidence="3 4">
    <name type="scientific">Syntrophotalea acetylenivorans</name>
    <dbReference type="NCBI Taxonomy" id="1842532"/>
    <lineage>
        <taxon>Bacteria</taxon>
        <taxon>Pseudomonadati</taxon>
        <taxon>Thermodesulfobacteriota</taxon>
        <taxon>Desulfuromonadia</taxon>
        <taxon>Desulfuromonadales</taxon>
        <taxon>Syntrophotaleaceae</taxon>
        <taxon>Syntrophotalea</taxon>
    </lineage>
</organism>
<dbReference type="Proteomes" id="UP000182517">
    <property type="component" value="Chromosome"/>
</dbReference>
<dbReference type="CDD" id="cd07361">
    <property type="entry name" value="MEMO_like"/>
    <property type="match status" value="1"/>
</dbReference>
<protein>
    <recommendedName>
        <fullName evidence="2">MEMO1 family protein A7E78_02100</fullName>
    </recommendedName>
</protein>
<evidence type="ECO:0000256" key="2">
    <source>
        <dbReference type="HAMAP-Rule" id="MF_00055"/>
    </source>
</evidence>
<dbReference type="RefSeq" id="WP_072282715.1">
    <property type="nucleotide sequence ID" value="NZ_CP015519.1"/>
</dbReference>
<sequence length="267" mass="28423">MYRAAAVAGQFYPGRKEALLEQVSNYVQHELEPQPAIGIMVPHAGYVYSGAIAGQTFGRVQVPDRVVLLGPNHTGYGAVQAVFPAGSWQTPLGDVPIDSQLAEQIIAASTEATADELAHRHEHSLEVQVPFIQVMAPNARLVPICLGHASLEKLLDFGVSLGRLLVSQPEPTLLVASSDMTHFESAESARQRDMRALEKVLALDAEGLYRLVATEHISMCGVVPTVVMLAAAKELGASKGTLVRYGNSGETTGDISEVVGYAGVIIT</sequence>
<name>A0A1L3GLH4_9BACT</name>
<proteinExistence type="inferred from homology"/>
<dbReference type="Gene3D" id="3.40.830.10">
    <property type="entry name" value="LigB-like"/>
    <property type="match status" value="1"/>
</dbReference>
<reference evidence="3 4" key="1">
    <citation type="journal article" date="2017" name="Genome Announc.">
        <title>Complete Genome Sequences of Two Acetylene-Fermenting Pelobacter acetylenicus Strains.</title>
        <authorList>
            <person name="Sutton J.M."/>
            <person name="Baesman S.M."/>
            <person name="Fierst J.L."/>
            <person name="Poret-Peterson A.T."/>
            <person name="Oremland R.S."/>
            <person name="Dunlap D.S."/>
            <person name="Akob D.M."/>
        </authorList>
    </citation>
    <scope>NUCLEOTIDE SEQUENCE [LARGE SCALE GENOMIC DNA]</scope>
    <source>
        <strain evidence="3 4">SFB93</strain>
    </source>
</reference>
<dbReference type="PANTHER" id="PTHR11060:SF0">
    <property type="entry name" value="PROTEIN MEMO1"/>
    <property type="match status" value="1"/>
</dbReference>
<accession>A0A1L3GLH4</accession>
<evidence type="ECO:0000256" key="1">
    <source>
        <dbReference type="ARBA" id="ARBA00006315"/>
    </source>
</evidence>
<dbReference type="STRING" id="1842532.A7E78_02100"/>
<dbReference type="NCBIfam" id="TIGR04336">
    <property type="entry name" value="AmmeMemoSam_B"/>
    <property type="match status" value="1"/>
</dbReference>